<dbReference type="HAMAP" id="MF_00454">
    <property type="entry name" value="FluC"/>
    <property type="match status" value="1"/>
</dbReference>
<organism evidence="11 12">
    <name type="scientific">Rothia amarae</name>
    <dbReference type="NCBI Taxonomy" id="169480"/>
    <lineage>
        <taxon>Bacteria</taxon>
        <taxon>Bacillati</taxon>
        <taxon>Actinomycetota</taxon>
        <taxon>Actinomycetes</taxon>
        <taxon>Micrococcales</taxon>
        <taxon>Micrococcaceae</taxon>
        <taxon>Rothia</taxon>
    </lineage>
</organism>
<keyword evidence="10" id="KW-0813">Transport</keyword>
<evidence type="ECO:0000256" key="9">
    <source>
        <dbReference type="ARBA" id="ARBA00049940"/>
    </source>
</evidence>
<dbReference type="GO" id="GO:0140114">
    <property type="term" value="P:cellular detoxification of fluoride"/>
    <property type="evidence" value="ECO:0007669"/>
    <property type="project" value="UniProtKB-UniRule"/>
</dbReference>
<feature type="transmembrane region" description="Helical" evidence="10">
    <location>
        <begin position="71"/>
        <end position="89"/>
    </location>
</feature>
<keyword evidence="2 10" id="KW-1003">Cell membrane</keyword>
<evidence type="ECO:0000256" key="5">
    <source>
        <dbReference type="ARBA" id="ARBA00023136"/>
    </source>
</evidence>
<evidence type="ECO:0000256" key="3">
    <source>
        <dbReference type="ARBA" id="ARBA00022692"/>
    </source>
</evidence>
<feature type="transmembrane region" description="Helical" evidence="10">
    <location>
        <begin position="101"/>
        <end position="121"/>
    </location>
</feature>
<dbReference type="KEGG" id="rama:IDM48_00400"/>
<evidence type="ECO:0000313" key="12">
    <source>
        <dbReference type="Proteomes" id="UP000516421"/>
    </source>
</evidence>
<evidence type="ECO:0000256" key="4">
    <source>
        <dbReference type="ARBA" id="ARBA00022989"/>
    </source>
</evidence>
<feature type="transmembrane region" description="Helical" evidence="10">
    <location>
        <begin position="39"/>
        <end position="59"/>
    </location>
</feature>
<comment type="similarity">
    <text evidence="7 10">Belongs to the fluoride channel Fluc/FEX (TC 1.A.43) family.</text>
</comment>
<keyword evidence="6 10" id="KW-0407">Ion channel</keyword>
<keyword evidence="10" id="KW-0915">Sodium</keyword>
<protein>
    <recommendedName>
        <fullName evidence="10">Fluoride-specific ion channel FluC</fullName>
    </recommendedName>
</protein>
<reference evidence="11 12" key="1">
    <citation type="submission" date="2020-09" db="EMBL/GenBank/DDBJ databases">
        <title>Investigation of environmental microbe.</title>
        <authorList>
            <person name="Ou Y."/>
            <person name="Kang Q."/>
        </authorList>
    </citation>
    <scope>NUCLEOTIDE SEQUENCE [LARGE SCALE GENOMIC DNA]</scope>
    <source>
        <strain evidence="11 12">KJZ-9</strain>
    </source>
</reference>
<keyword evidence="10" id="KW-0479">Metal-binding</keyword>
<dbReference type="InterPro" id="IPR003691">
    <property type="entry name" value="FluC"/>
</dbReference>
<name>A0A7H2BJW3_9MICC</name>
<comment type="activity regulation">
    <text evidence="10">Na(+) is not transported, but it plays an essential structural role and its presence is essential for fluoride channel function.</text>
</comment>
<evidence type="ECO:0000256" key="7">
    <source>
        <dbReference type="ARBA" id="ARBA00035120"/>
    </source>
</evidence>
<sequence length="144" mass="15188">MKSQKFPPGLLVFLGGGLGASIRWLLTLGLPFTVIQMTWAINVLGAFCLGFLLAFLTGLGAEQGGRKIARLFLGTGFMGGFTTYSALSVQSVGLLSENPQIFWFYSGTTLLLGLLVCLLGTRLGSAAARRRGVSLATKKVGEGL</sequence>
<keyword evidence="3 10" id="KW-0812">Transmembrane</keyword>
<dbReference type="Proteomes" id="UP000516421">
    <property type="component" value="Chromosome"/>
</dbReference>
<feature type="binding site" evidence="10">
    <location>
        <position position="82"/>
    </location>
    <ligand>
        <name>Na(+)</name>
        <dbReference type="ChEBI" id="CHEBI:29101"/>
        <note>structural</note>
    </ligand>
</feature>
<evidence type="ECO:0000256" key="10">
    <source>
        <dbReference type="HAMAP-Rule" id="MF_00454"/>
    </source>
</evidence>
<keyword evidence="10" id="KW-0406">Ion transport</keyword>
<evidence type="ECO:0000256" key="2">
    <source>
        <dbReference type="ARBA" id="ARBA00022475"/>
    </source>
</evidence>
<keyword evidence="12" id="KW-1185">Reference proteome</keyword>
<dbReference type="GO" id="GO:0005886">
    <property type="term" value="C:plasma membrane"/>
    <property type="evidence" value="ECO:0007669"/>
    <property type="project" value="UniProtKB-SubCell"/>
</dbReference>
<dbReference type="GO" id="GO:0062054">
    <property type="term" value="F:fluoride channel activity"/>
    <property type="evidence" value="ECO:0007669"/>
    <property type="project" value="UniProtKB-UniRule"/>
</dbReference>
<dbReference type="EMBL" id="CP061538">
    <property type="protein sequence ID" value="QNV39959.1"/>
    <property type="molecule type" value="Genomic_DNA"/>
</dbReference>
<comment type="catalytic activity">
    <reaction evidence="8">
        <text>fluoride(in) = fluoride(out)</text>
        <dbReference type="Rhea" id="RHEA:76159"/>
        <dbReference type="ChEBI" id="CHEBI:17051"/>
    </reaction>
    <physiologicalReaction direction="left-to-right" evidence="8">
        <dbReference type="Rhea" id="RHEA:76160"/>
    </physiologicalReaction>
</comment>
<evidence type="ECO:0000256" key="8">
    <source>
        <dbReference type="ARBA" id="ARBA00035585"/>
    </source>
</evidence>
<comment type="subcellular location">
    <subcellularLocation>
        <location evidence="1 10">Cell membrane</location>
        <topology evidence="1 10">Multi-pass membrane protein</topology>
    </subcellularLocation>
</comment>
<dbReference type="Pfam" id="PF02537">
    <property type="entry name" value="CRCB"/>
    <property type="match status" value="1"/>
</dbReference>
<dbReference type="RefSeq" id="WP_158004393.1">
    <property type="nucleotide sequence ID" value="NZ_CP061538.1"/>
</dbReference>
<feature type="binding site" evidence="10">
    <location>
        <position position="79"/>
    </location>
    <ligand>
        <name>Na(+)</name>
        <dbReference type="ChEBI" id="CHEBI:29101"/>
        <note>structural</note>
    </ligand>
</feature>
<dbReference type="GO" id="GO:0046872">
    <property type="term" value="F:metal ion binding"/>
    <property type="evidence" value="ECO:0007669"/>
    <property type="project" value="UniProtKB-KW"/>
</dbReference>
<evidence type="ECO:0000313" key="11">
    <source>
        <dbReference type="EMBL" id="QNV39959.1"/>
    </source>
</evidence>
<evidence type="ECO:0000256" key="6">
    <source>
        <dbReference type="ARBA" id="ARBA00023303"/>
    </source>
</evidence>
<keyword evidence="5 10" id="KW-0472">Membrane</keyword>
<comment type="function">
    <text evidence="9 10">Fluoride-specific ion channel. Important for reducing fluoride concentration in the cell, thus reducing its toxicity.</text>
</comment>
<proteinExistence type="inferred from homology"/>
<accession>A0A7H2BJW3</accession>
<keyword evidence="4 10" id="KW-1133">Transmembrane helix</keyword>
<evidence type="ECO:0000256" key="1">
    <source>
        <dbReference type="ARBA" id="ARBA00004651"/>
    </source>
</evidence>
<gene>
    <name evidence="10" type="primary">fluC</name>
    <name evidence="10" type="synonym">crcB</name>
    <name evidence="11" type="ORF">IDM48_00400</name>
</gene>
<dbReference type="AlphaFoldDB" id="A0A7H2BJW3"/>